<dbReference type="NCBIfam" id="TIGR00871">
    <property type="entry name" value="zwf"/>
    <property type="match status" value="1"/>
</dbReference>
<reference evidence="10 11" key="1">
    <citation type="submission" date="2024-10" db="EMBL/GenBank/DDBJ databases">
        <title>Updated reference genomes for cyclostephanoid diatoms.</title>
        <authorList>
            <person name="Roberts W.R."/>
            <person name="Alverson A.J."/>
        </authorList>
    </citation>
    <scope>NUCLEOTIDE SEQUENCE [LARGE SCALE GENOMIC DNA]</scope>
    <source>
        <strain evidence="10 11">AJA228-03</strain>
    </source>
</reference>
<comment type="function">
    <text evidence="7">Catalyzes the rate-limiting step of the oxidative pentose-phosphate pathway, which represents a route for the dissimilation of carbohydrates besides glycolysis.</text>
</comment>
<dbReference type="SUPFAM" id="SSF51735">
    <property type="entry name" value="NAD(P)-binding Rossmann-fold domains"/>
    <property type="match status" value="1"/>
</dbReference>
<dbReference type="InterPro" id="IPR001282">
    <property type="entry name" value="G6P_DH"/>
</dbReference>
<dbReference type="PROSITE" id="PS00069">
    <property type="entry name" value="G6P_DEHYDROGENASE"/>
    <property type="match status" value="1"/>
</dbReference>
<dbReference type="GO" id="GO:0006006">
    <property type="term" value="P:glucose metabolic process"/>
    <property type="evidence" value="ECO:0007669"/>
    <property type="project" value="UniProtKB-KW"/>
</dbReference>
<evidence type="ECO:0000259" key="9">
    <source>
        <dbReference type="Pfam" id="PF02781"/>
    </source>
</evidence>
<dbReference type="Gene3D" id="3.40.50.720">
    <property type="entry name" value="NAD(P)-binding Rossmann-like Domain"/>
    <property type="match status" value="1"/>
</dbReference>
<feature type="domain" description="Glucose-6-phosphate dehydrogenase C-terminal" evidence="9">
    <location>
        <begin position="200"/>
        <end position="487"/>
    </location>
</feature>
<comment type="caution">
    <text evidence="10">The sequence shown here is derived from an EMBL/GenBank/DDBJ whole genome shotgun (WGS) entry which is preliminary data.</text>
</comment>
<evidence type="ECO:0000256" key="1">
    <source>
        <dbReference type="ARBA" id="ARBA00004937"/>
    </source>
</evidence>
<gene>
    <name evidence="10" type="ORF">ACHAXA_001455</name>
</gene>
<evidence type="ECO:0000256" key="6">
    <source>
        <dbReference type="ARBA" id="ARBA00023277"/>
    </source>
</evidence>
<dbReference type="EMBL" id="JALLPB020000103">
    <property type="protein sequence ID" value="KAL3817448.1"/>
    <property type="molecule type" value="Genomic_DNA"/>
</dbReference>
<dbReference type="Proteomes" id="UP001530377">
    <property type="component" value="Unassembled WGS sequence"/>
</dbReference>
<evidence type="ECO:0000256" key="2">
    <source>
        <dbReference type="ARBA" id="ARBA00009975"/>
    </source>
</evidence>
<dbReference type="HAMAP" id="MF_00966">
    <property type="entry name" value="G6PD"/>
    <property type="match status" value="1"/>
</dbReference>
<dbReference type="PIRSF" id="PIRSF000110">
    <property type="entry name" value="G6PD"/>
    <property type="match status" value="1"/>
</dbReference>
<evidence type="ECO:0000256" key="5">
    <source>
        <dbReference type="ARBA" id="ARBA00023002"/>
    </source>
</evidence>
<evidence type="ECO:0000256" key="4">
    <source>
        <dbReference type="ARBA" id="ARBA00022857"/>
    </source>
</evidence>
<evidence type="ECO:0000259" key="8">
    <source>
        <dbReference type="Pfam" id="PF00479"/>
    </source>
</evidence>
<keyword evidence="6 7" id="KW-0119">Carbohydrate metabolism</keyword>
<feature type="domain" description="Glucose-6-phosphate dehydrogenase NAD-binding" evidence="8">
    <location>
        <begin position="19"/>
        <end position="197"/>
    </location>
</feature>
<dbReference type="AlphaFoldDB" id="A0ABD3RYY5"/>
<keyword evidence="11" id="KW-1185">Reference proteome</keyword>
<dbReference type="Pfam" id="PF02781">
    <property type="entry name" value="G6PD_C"/>
    <property type="match status" value="1"/>
</dbReference>
<dbReference type="InterPro" id="IPR022675">
    <property type="entry name" value="G6P_DH_C"/>
</dbReference>
<keyword evidence="5 7" id="KW-0560">Oxidoreductase</keyword>
<evidence type="ECO:0000313" key="10">
    <source>
        <dbReference type="EMBL" id="KAL3817448.1"/>
    </source>
</evidence>
<dbReference type="Gene3D" id="3.30.360.10">
    <property type="entry name" value="Dihydrodipicolinate Reductase, domain 2"/>
    <property type="match status" value="1"/>
</dbReference>
<accession>A0ABD3RYY5</accession>
<comment type="pathway">
    <text evidence="1 7">Carbohydrate degradation; pentose phosphate pathway; D-ribulose 5-phosphate from D-glucose 6-phosphate (oxidative stage): step 1/3.</text>
</comment>
<dbReference type="PRINTS" id="PR00079">
    <property type="entry name" value="G6PDHDRGNASE"/>
</dbReference>
<protein>
    <recommendedName>
        <fullName evidence="7">Glucose-6-phosphate 1-dehydrogenase</fullName>
        <ecNumber evidence="7">1.1.1.49</ecNumber>
    </recommendedName>
</protein>
<keyword evidence="3 7" id="KW-0313">Glucose metabolism</keyword>
<dbReference type="EC" id="1.1.1.49" evidence="7"/>
<comment type="similarity">
    <text evidence="2 7">Belongs to the glucose-6-phosphate dehydrogenase family.</text>
</comment>
<dbReference type="InterPro" id="IPR019796">
    <property type="entry name" value="G6P_DH_AS"/>
</dbReference>
<dbReference type="InterPro" id="IPR036291">
    <property type="entry name" value="NAD(P)-bd_dom_sf"/>
</dbReference>
<dbReference type="SUPFAM" id="SSF55347">
    <property type="entry name" value="Glyceraldehyde-3-phosphate dehydrogenase-like, C-terminal domain"/>
    <property type="match status" value="1"/>
</dbReference>
<comment type="catalytic activity">
    <reaction evidence="7">
        <text>D-glucose 6-phosphate + NADP(+) = 6-phospho-D-glucono-1,5-lactone + NADPH + H(+)</text>
        <dbReference type="Rhea" id="RHEA:15841"/>
        <dbReference type="ChEBI" id="CHEBI:15378"/>
        <dbReference type="ChEBI" id="CHEBI:57783"/>
        <dbReference type="ChEBI" id="CHEBI:57955"/>
        <dbReference type="ChEBI" id="CHEBI:58349"/>
        <dbReference type="ChEBI" id="CHEBI:61548"/>
        <dbReference type="EC" id="1.1.1.49"/>
    </reaction>
</comment>
<evidence type="ECO:0000256" key="3">
    <source>
        <dbReference type="ARBA" id="ARBA00022526"/>
    </source>
</evidence>
<dbReference type="PANTHER" id="PTHR23429:SF0">
    <property type="entry name" value="GLUCOSE-6-PHOSPHATE 1-DEHYDROGENASE"/>
    <property type="match status" value="1"/>
</dbReference>
<dbReference type="Pfam" id="PF00479">
    <property type="entry name" value="G6PD_N"/>
    <property type="match status" value="1"/>
</dbReference>
<organism evidence="10 11">
    <name type="scientific">Cyclostephanos tholiformis</name>
    <dbReference type="NCBI Taxonomy" id="382380"/>
    <lineage>
        <taxon>Eukaryota</taxon>
        <taxon>Sar</taxon>
        <taxon>Stramenopiles</taxon>
        <taxon>Ochrophyta</taxon>
        <taxon>Bacillariophyta</taxon>
        <taxon>Coscinodiscophyceae</taxon>
        <taxon>Thalassiosirophycidae</taxon>
        <taxon>Stephanodiscales</taxon>
        <taxon>Stephanodiscaceae</taxon>
        <taxon>Cyclostephanos</taxon>
    </lineage>
</organism>
<dbReference type="InterPro" id="IPR022674">
    <property type="entry name" value="G6P_DH_NAD-bd"/>
</dbReference>
<keyword evidence="4 7" id="KW-0521">NADP</keyword>
<proteinExistence type="inferred from homology"/>
<dbReference type="PANTHER" id="PTHR23429">
    <property type="entry name" value="GLUCOSE-6-PHOSPHATE 1-DEHYDROGENASE G6PD"/>
    <property type="match status" value="1"/>
</dbReference>
<name>A0ABD3RYY5_9STRA</name>
<dbReference type="GO" id="GO:0004345">
    <property type="term" value="F:glucose-6-phosphate dehydrogenase activity"/>
    <property type="evidence" value="ECO:0007669"/>
    <property type="project" value="UniProtKB-EC"/>
</dbReference>
<evidence type="ECO:0000313" key="11">
    <source>
        <dbReference type="Proteomes" id="UP001530377"/>
    </source>
</evidence>
<sequence>MADDGITSDFIEGERLVIIIVGASGDLAKRKTYPSLLSLYACNLLPRDFVVYGYARSSITDEGLRDQIRPYLAGRKVADSVIEDFLRLCFYKSGGRGGYGDVRGWRELDAILRNERGGYRQNRIFYFAIPPNVFAETGSAIKAGCMAHDGFNRMIVEKPFGRDLESCRDILESLGRHFDESCLYRIDHYLGKEMVQNLIVMRFGNIWMENMWNRNYVQCVVLTFKEPFGTQGRGGYFDQYGIIRDIVQNHLLQGFMCLLCMECPNKLMGPEAGEKVRNEKVRVLEAMPPVTLDEVFLGQYEGYTDDETITNKASNCPTFAIIRCFINNARWAGVPIIFKAGKALEEGKAEMRVQFKDAPAVETLFDGHKVPRNEIVMQLQPRETIYMKSNIKTPGFSTTPIQSELEVKYDTRYFSGAGESNPDAYSRLILDVLHGRSASFVRSDELLRAWEIFTPVLHQIEKENVKPHVYKAGSRGPPGADAFFTEKSGYVRNDDYTYSSFG</sequence>
<evidence type="ECO:0000256" key="7">
    <source>
        <dbReference type="RuleBase" id="RU362120"/>
    </source>
</evidence>